<dbReference type="OMA" id="CAETCAI"/>
<evidence type="ECO:0000256" key="11">
    <source>
        <dbReference type="ARBA" id="ARBA00025721"/>
    </source>
</evidence>
<evidence type="ECO:0000256" key="9">
    <source>
        <dbReference type="ARBA" id="ARBA00022833"/>
    </source>
</evidence>
<dbReference type="InterPro" id="IPR045195">
    <property type="entry name" value="LOG2-like_mRING_C3HC5"/>
</dbReference>
<evidence type="ECO:0000256" key="5">
    <source>
        <dbReference type="ARBA" id="ARBA00022707"/>
    </source>
</evidence>
<keyword evidence="8" id="KW-0833">Ubl conjugation pathway</keyword>
<dbReference type="Pfam" id="PF26192">
    <property type="entry name" value="RNF157-like_N"/>
    <property type="match status" value="1"/>
</dbReference>
<comment type="similarity">
    <text evidence="11">Belongs to the RING-type zinc finger family. LOG2 subfamily.</text>
</comment>
<dbReference type="RefSeq" id="XP_016438664.1">
    <property type="nucleotide sequence ID" value="XM_016583178.1"/>
</dbReference>
<comment type="catalytic activity">
    <reaction evidence="1">
        <text>S-ubiquitinyl-[E2 ubiquitin-conjugating enzyme]-L-cysteine + [acceptor protein]-L-lysine = [E2 ubiquitin-conjugating enzyme]-L-cysteine + N(6)-ubiquitinyl-[acceptor protein]-L-lysine.</text>
        <dbReference type="EC" id="2.3.2.27"/>
    </reaction>
</comment>
<sequence length="370" mass="41511">MGISQSNSNNRRRNHAYYYAYNHPCSYSYYDTPYHTHPPPPPPPPPFPFPPHLLPPPPPSYSYPTTCNNCPNPVVGRSFFAPYHNNTDWSGSGSYLLPQPQAQMVGGLVAPPTPSPYAETQQAKKVRSGVNVHKDSLKLEIDELNPHHHLVSFVFDALFDGNITVFYFVKEEPHCRFVPLYPHVHVPITIPFQRGLGQKFCQPSGTGIDVGFFEMDDLSELSSENNVFALVITATTCLPSFLTEDHNSNTQPKTSLHMQISQAVLEKDNEGAFRVRIIRQILWVDNARYELHELYGIGNSGPGYENDGSGKDCVICMTEPSDTAVLPCRHMCMCNGCANTLRLQSNKCPICRQPFEELLEIRINNGDTDE</sequence>
<dbReference type="InterPro" id="IPR013083">
    <property type="entry name" value="Znf_RING/FYVE/PHD"/>
</dbReference>
<dbReference type="PaxDb" id="4097-A0A1S3XFV3"/>
<evidence type="ECO:0000256" key="4">
    <source>
        <dbReference type="ARBA" id="ARBA00022679"/>
    </source>
</evidence>
<keyword evidence="10" id="KW-0449">Lipoprotein</keyword>
<gene>
    <name evidence="14" type="primary">LOC107764583</name>
</gene>
<dbReference type="GO" id="GO:0008270">
    <property type="term" value="F:zinc ion binding"/>
    <property type="evidence" value="ECO:0007669"/>
    <property type="project" value="UniProtKB-KW"/>
</dbReference>
<dbReference type="SMART" id="SM00184">
    <property type="entry name" value="RING"/>
    <property type="match status" value="1"/>
</dbReference>
<evidence type="ECO:0000256" key="12">
    <source>
        <dbReference type="PROSITE-ProRule" id="PRU00175"/>
    </source>
</evidence>
<dbReference type="OrthoDB" id="1711136at2759"/>
<dbReference type="AlphaFoldDB" id="A0A1S3XFV3"/>
<name>A0A1S3XFV3_TOBAC</name>
<reference evidence="13" key="1">
    <citation type="journal article" date="2014" name="Nat. Commun.">
        <title>The tobacco genome sequence and its comparison with those of tomato and potato.</title>
        <authorList>
            <person name="Sierro N."/>
            <person name="Battey J.N."/>
            <person name="Ouadi S."/>
            <person name="Bakaher N."/>
            <person name="Bovet L."/>
            <person name="Willig A."/>
            <person name="Goepfert S."/>
            <person name="Peitsch M.C."/>
            <person name="Ivanov N.V."/>
        </authorList>
    </citation>
    <scope>NUCLEOTIDE SEQUENCE [LARGE SCALE GENOMIC DNA]</scope>
</reference>
<evidence type="ECO:0000256" key="6">
    <source>
        <dbReference type="ARBA" id="ARBA00022723"/>
    </source>
</evidence>
<evidence type="ECO:0000256" key="8">
    <source>
        <dbReference type="ARBA" id="ARBA00022786"/>
    </source>
</evidence>
<comment type="pathway">
    <text evidence="2">Protein modification; protein ubiquitination.</text>
</comment>
<dbReference type="SUPFAM" id="SSF57850">
    <property type="entry name" value="RING/U-box"/>
    <property type="match status" value="1"/>
</dbReference>
<evidence type="ECO:0000256" key="7">
    <source>
        <dbReference type="ARBA" id="ARBA00022771"/>
    </source>
</evidence>
<dbReference type="Gene3D" id="3.30.40.10">
    <property type="entry name" value="Zinc/RING finger domain, C3HC4 (zinc finger)"/>
    <property type="match status" value="1"/>
</dbReference>
<dbReference type="PANTHER" id="PTHR22996">
    <property type="entry name" value="MAHOGUNIN"/>
    <property type="match status" value="1"/>
</dbReference>
<evidence type="ECO:0000313" key="14">
    <source>
        <dbReference type="RefSeq" id="XP_016438664.2"/>
    </source>
</evidence>
<dbReference type="GO" id="GO:0061630">
    <property type="term" value="F:ubiquitin protein ligase activity"/>
    <property type="evidence" value="ECO:0000318"/>
    <property type="project" value="GO_Central"/>
</dbReference>
<dbReference type="RefSeq" id="XP_016438664.2">
    <property type="nucleotide sequence ID" value="XM_016583178.2"/>
</dbReference>
<keyword evidence="5" id="KW-0519">Myristate</keyword>
<dbReference type="PROSITE" id="PS50089">
    <property type="entry name" value="ZF_RING_2"/>
    <property type="match status" value="1"/>
</dbReference>
<dbReference type="GeneID" id="107764583"/>
<dbReference type="KEGG" id="nta:107764583"/>
<dbReference type="STRING" id="4097.A0A1S3XFV3"/>
<evidence type="ECO:0000256" key="3">
    <source>
        <dbReference type="ARBA" id="ARBA00012483"/>
    </source>
</evidence>
<evidence type="ECO:0000313" key="13">
    <source>
        <dbReference type="Proteomes" id="UP000790787"/>
    </source>
</evidence>
<dbReference type="InterPro" id="IPR045194">
    <property type="entry name" value="MGRN1/RNF157-like"/>
</dbReference>
<evidence type="ECO:0000256" key="10">
    <source>
        <dbReference type="ARBA" id="ARBA00023288"/>
    </source>
</evidence>
<evidence type="ECO:0000256" key="1">
    <source>
        <dbReference type="ARBA" id="ARBA00000900"/>
    </source>
</evidence>
<dbReference type="CDD" id="cd16789">
    <property type="entry name" value="mRING-HC-C3HC5_MGRN1-like"/>
    <property type="match status" value="1"/>
</dbReference>
<dbReference type="Proteomes" id="UP000790787">
    <property type="component" value="Chromosome 7"/>
</dbReference>
<dbReference type="GO" id="GO:0016567">
    <property type="term" value="P:protein ubiquitination"/>
    <property type="evidence" value="ECO:0000318"/>
    <property type="project" value="GO_Central"/>
</dbReference>
<evidence type="ECO:0000256" key="2">
    <source>
        <dbReference type="ARBA" id="ARBA00004906"/>
    </source>
</evidence>
<dbReference type="EC" id="2.3.2.27" evidence="3"/>
<dbReference type="InterPro" id="IPR058981">
    <property type="entry name" value="MGRN1/RNF157-like_N"/>
</dbReference>
<dbReference type="InterPro" id="IPR001841">
    <property type="entry name" value="Znf_RING"/>
</dbReference>
<keyword evidence="13" id="KW-1185">Reference proteome</keyword>
<organism evidence="13 14">
    <name type="scientific">Nicotiana tabacum</name>
    <name type="common">Common tobacco</name>
    <dbReference type="NCBI Taxonomy" id="4097"/>
    <lineage>
        <taxon>Eukaryota</taxon>
        <taxon>Viridiplantae</taxon>
        <taxon>Streptophyta</taxon>
        <taxon>Embryophyta</taxon>
        <taxon>Tracheophyta</taxon>
        <taxon>Spermatophyta</taxon>
        <taxon>Magnoliopsida</taxon>
        <taxon>eudicotyledons</taxon>
        <taxon>Gunneridae</taxon>
        <taxon>Pentapetalae</taxon>
        <taxon>asterids</taxon>
        <taxon>lamiids</taxon>
        <taxon>Solanales</taxon>
        <taxon>Solanaceae</taxon>
        <taxon>Nicotianoideae</taxon>
        <taxon>Nicotianeae</taxon>
        <taxon>Nicotiana</taxon>
    </lineage>
</organism>
<dbReference type="Pfam" id="PF13920">
    <property type="entry name" value="zf-C3HC4_3"/>
    <property type="match status" value="1"/>
</dbReference>
<keyword evidence="6" id="KW-0479">Metal-binding</keyword>
<dbReference type="SMR" id="A0A1S3XFV3"/>
<proteinExistence type="inferred from homology"/>
<dbReference type="PANTHER" id="PTHR22996:SF24">
    <property type="entry name" value="RING-TYPE E3 UBIQUITIN TRANSFERASE"/>
    <property type="match status" value="1"/>
</dbReference>
<keyword evidence="9" id="KW-0862">Zinc</keyword>
<accession>A0A1S3XFV3</accession>
<protein>
    <recommendedName>
        <fullName evidence="3">RING-type E3 ubiquitin transferase</fullName>
        <ecNumber evidence="3">2.3.2.27</ecNumber>
    </recommendedName>
</protein>
<dbReference type="FunFam" id="3.30.40.10:FF:000115">
    <property type="entry name" value="probable E3 ubiquitin-protein ligase LOG2"/>
    <property type="match status" value="1"/>
</dbReference>
<keyword evidence="4" id="KW-0808">Transferase</keyword>
<reference evidence="14" key="2">
    <citation type="submission" date="2025-08" db="UniProtKB">
        <authorList>
            <consortium name="RefSeq"/>
        </authorList>
    </citation>
    <scope>IDENTIFICATION</scope>
    <source>
        <tissue evidence="14">Leaf</tissue>
    </source>
</reference>
<keyword evidence="7 12" id="KW-0863">Zinc-finger</keyword>